<dbReference type="InterPro" id="IPR020845">
    <property type="entry name" value="AMP-binding_CS"/>
</dbReference>
<dbReference type="Proteomes" id="UP000652427">
    <property type="component" value="Unassembled WGS sequence"/>
</dbReference>
<dbReference type="Gene3D" id="3.30.300.30">
    <property type="match status" value="1"/>
</dbReference>
<evidence type="ECO:0000313" key="6">
    <source>
        <dbReference type="Proteomes" id="UP000652427"/>
    </source>
</evidence>
<comment type="caution">
    <text evidence="5">The sequence shown here is derived from an EMBL/GenBank/DDBJ whole genome shotgun (WGS) entry which is preliminary data.</text>
</comment>
<evidence type="ECO:0000313" key="5">
    <source>
        <dbReference type="EMBL" id="NVD28151.1"/>
    </source>
</evidence>
<evidence type="ECO:0000259" key="3">
    <source>
        <dbReference type="Pfam" id="PF00501"/>
    </source>
</evidence>
<accession>A0ABX2N3L6</accession>
<dbReference type="Pfam" id="PF13193">
    <property type="entry name" value="AMP-binding_C"/>
    <property type="match status" value="1"/>
</dbReference>
<dbReference type="SUPFAM" id="SSF56801">
    <property type="entry name" value="Acetyl-CoA synthetase-like"/>
    <property type="match status" value="1"/>
</dbReference>
<protein>
    <submittedName>
        <fullName evidence="5">Acyl--CoA ligase</fullName>
    </submittedName>
</protein>
<sequence>MFLTPDSQTEDYRAKGWWGTRTVDDMLQDAISSHPASMALVDPLNRESLDGVMPRSLSWADLGTEVDRTAAALLARGLEKDDRLVVQLPNTVDAVIIFLAAARIGLIISPVVMQYREHEIRYIIEKIEPAAFVTIPQFGGFDHDSLGHSLTDELADVQLVILNGTGESALDLASADIAAVGHYRENNPVDAAEILTICWTSGTESRPKGVPRNHCHWVLNADVIVDAAGMVESDVLLNPFPLVNIGSIGGLVLPWLQLQTKLVLHHPFDIAIFLNQIAAEKVSYTIAPPAVLGALLKNPALLETFDIGSLRAVGSGSAPLSPWLIETWKNVHDIEITNIFGSNEGSSLFSSPAFVPDPSERARFFPRLGAKGVEWPGRVAEVMQTRLVDPATGAEITEAGLVGEMRLAGGTIFSGYWRSPELNQSAFDEDGYFATGDLFEIAGEGALSRYYRFVGRSKEIIVRGGVNISPAELDDLIVGHPKIREAATVGIADDKLGERVAVAVAPNEGEEISLSDLTAWLSEQQIAIFKHPEMLVTVDQLPRNAMNKVMRDELRDIVIAKLD</sequence>
<comment type="similarity">
    <text evidence="1">Belongs to the ATP-dependent AMP-binding enzyme family.</text>
</comment>
<dbReference type="PANTHER" id="PTHR43201:SF5">
    <property type="entry name" value="MEDIUM-CHAIN ACYL-COA LIGASE ACSF2, MITOCHONDRIAL"/>
    <property type="match status" value="1"/>
</dbReference>
<reference evidence="5 6" key="1">
    <citation type="submission" date="2020-06" db="EMBL/GenBank/DDBJ databases">
        <authorList>
            <person name="Kim S.-J."/>
            <person name="Park S.-J."/>
        </authorList>
    </citation>
    <scope>NUCLEOTIDE SEQUENCE [LARGE SCALE GENOMIC DNA]</scope>
    <source>
        <strain evidence="5 6">SW-151</strain>
    </source>
</reference>
<keyword evidence="6" id="KW-1185">Reference proteome</keyword>
<evidence type="ECO:0000259" key="4">
    <source>
        <dbReference type="Pfam" id="PF13193"/>
    </source>
</evidence>
<dbReference type="CDD" id="cd04433">
    <property type="entry name" value="AFD_class_I"/>
    <property type="match status" value="1"/>
</dbReference>
<organism evidence="5 6">
    <name type="scientific">Parasphingorhabdus flavimaris</name>
    <dbReference type="NCBI Taxonomy" id="266812"/>
    <lineage>
        <taxon>Bacteria</taxon>
        <taxon>Pseudomonadati</taxon>
        <taxon>Pseudomonadota</taxon>
        <taxon>Alphaproteobacteria</taxon>
        <taxon>Sphingomonadales</taxon>
        <taxon>Sphingomonadaceae</taxon>
        <taxon>Parasphingorhabdus</taxon>
    </lineage>
</organism>
<dbReference type="GO" id="GO:0016874">
    <property type="term" value="F:ligase activity"/>
    <property type="evidence" value="ECO:0007669"/>
    <property type="project" value="UniProtKB-KW"/>
</dbReference>
<dbReference type="Gene3D" id="3.40.50.12780">
    <property type="entry name" value="N-terminal domain of ligase-like"/>
    <property type="match status" value="1"/>
</dbReference>
<dbReference type="RefSeq" id="WP_176279686.1">
    <property type="nucleotide sequence ID" value="NZ_JABWMH010000003.1"/>
</dbReference>
<feature type="domain" description="AMP-dependent synthetase/ligase" evidence="3">
    <location>
        <begin position="33"/>
        <end position="417"/>
    </location>
</feature>
<dbReference type="InterPro" id="IPR000873">
    <property type="entry name" value="AMP-dep_synth/lig_dom"/>
</dbReference>
<dbReference type="InterPro" id="IPR045851">
    <property type="entry name" value="AMP-bd_C_sf"/>
</dbReference>
<name>A0ABX2N3L6_9SPHN</name>
<keyword evidence="2 5" id="KW-0436">Ligase</keyword>
<dbReference type="InterPro" id="IPR042099">
    <property type="entry name" value="ANL_N_sf"/>
</dbReference>
<dbReference type="InterPro" id="IPR025110">
    <property type="entry name" value="AMP-bd_C"/>
</dbReference>
<dbReference type="Pfam" id="PF00501">
    <property type="entry name" value="AMP-binding"/>
    <property type="match status" value="1"/>
</dbReference>
<evidence type="ECO:0000256" key="2">
    <source>
        <dbReference type="ARBA" id="ARBA00022598"/>
    </source>
</evidence>
<dbReference type="PROSITE" id="PS00455">
    <property type="entry name" value="AMP_BINDING"/>
    <property type="match status" value="1"/>
</dbReference>
<proteinExistence type="inferred from homology"/>
<gene>
    <name evidence="5" type="ORF">HUO14_09565</name>
</gene>
<evidence type="ECO:0000256" key="1">
    <source>
        <dbReference type="ARBA" id="ARBA00006432"/>
    </source>
</evidence>
<dbReference type="EMBL" id="JABWMH010000003">
    <property type="protein sequence ID" value="NVD28151.1"/>
    <property type="molecule type" value="Genomic_DNA"/>
</dbReference>
<dbReference type="PANTHER" id="PTHR43201">
    <property type="entry name" value="ACYL-COA SYNTHETASE"/>
    <property type="match status" value="1"/>
</dbReference>
<feature type="domain" description="AMP-binding enzyme C-terminal" evidence="4">
    <location>
        <begin position="472"/>
        <end position="546"/>
    </location>
</feature>